<organism evidence="2 3">
    <name type="scientific">Bombardia bombarda</name>
    <dbReference type="NCBI Taxonomy" id="252184"/>
    <lineage>
        <taxon>Eukaryota</taxon>
        <taxon>Fungi</taxon>
        <taxon>Dikarya</taxon>
        <taxon>Ascomycota</taxon>
        <taxon>Pezizomycotina</taxon>
        <taxon>Sordariomycetes</taxon>
        <taxon>Sordariomycetidae</taxon>
        <taxon>Sordariales</taxon>
        <taxon>Lasiosphaeriaceae</taxon>
        <taxon>Bombardia</taxon>
    </lineage>
</organism>
<feature type="transmembrane region" description="Helical" evidence="1">
    <location>
        <begin position="21"/>
        <end position="41"/>
    </location>
</feature>
<dbReference type="AlphaFoldDB" id="A0AA39W418"/>
<protein>
    <submittedName>
        <fullName evidence="2">Uncharacterized protein</fullName>
    </submittedName>
</protein>
<keyword evidence="1" id="KW-0812">Transmembrane</keyword>
<accession>A0AA39W418</accession>
<gene>
    <name evidence="2" type="ORF">B0T17DRAFT_511899</name>
</gene>
<sequence>MPILGASDRRNVTADWPGSRRLNISVLGIAATYGLVLRIIFNLDHGNGVRGMFSFLAAISPYVLIAELIGAPGRLGGRLWLAGVSSRGVRRIAETTERPFRSLRVGGPPPQHLRGLWNRTCLRRGAMGPCPRSPSYHKLWLPQALVTTSSGYHKLWLPQALVPVEDWLRSPAMPPGLCFASWAQILNQDRG</sequence>
<keyword evidence="1" id="KW-0472">Membrane</keyword>
<evidence type="ECO:0000313" key="2">
    <source>
        <dbReference type="EMBL" id="KAK0610389.1"/>
    </source>
</evidence>
<name>A0AA39W418_9PEZI</name>
<dbReference type="EMBL" id="JAULSR010000010">
    <property type="protein sequence ID" value="KAK0610389.1"/>
    <property type="molecule type" value="Genomic_DNA"/>
</dbReference>
<comment type="caution">
    <text evidence="2">The sequence shown here is derived from an EMBL/GenBank/DDBJ whole genome shotgun (WGS) entry which is preliminary data.</text>
</comment>
<evidence type="ECO:0000256" key="1">
    <source>
        <dbReference type="SAM" id="Phobius"/>
    </source>
</evidence>
<proteinExistence type="predicted"/>
<keyword evidence="1" id="KW-1133">Transmembrane helix</keyword>
<reference evidence="2" key="1">
    <citation type="submission" date="2023-06" db="EMBL/GenBank/DDBJ databases">
        <title>Genome-scale phylogeny and comparative genomics of the fungal order Sordariales.</title>
        <authorList>
            <consortium name="Lawrence Berkeley National Laboratory"/>
            <person name="Hensen N."/>
            <person name="Bonometti L."/>
            <person name="Westerberg I."/>
            <person name="Brannstrom I.O."/>
            <person name="Guillou S."/>
            <person name="Cros-Aarteil S."/>
            <person name="Calhoun S."/>
            <person name="Haridas S."/>
            <person name="Kuo A."/>
            <person name="Mondo S."/>
            <person name="Pangilinan J."/>
            <person name="Riley R."/>
            <person name="LaButti K."/>
            <person name="Andreopoulos B."/>
            <person name="Lipzen A."/>
            <person name="Chen C."/>
            <person name="Yanf M."/>
            <person name="Daum C."/>
            <person name="Ng V."/>
            <person name="Clum A."/>
            <person name="Steindorff A."/>
            <person name="Ohm R."/>
            <person name="Martin F."/>
            <person name="Silar P."/>
            <person name="Natvig D."/>
            <person name="Lalanne C."/>
            <person name="Gautier V."/>
            <person name="Ament-velasquez S.L."/>
            <person name="Kruys A."/>
            <person name="Hutchinson M.I."/>
            <person name="Powell A.J."/>
            <person name="Barry K."/>
            <person name="Miller A.N."/>
            <person name="Grigoriev I.V."/>
            <person name="Debuchy R."/>
            <person name="Gladieux P."/>
            <person name="Thoren M.H."/>
            <person name="Johannesson H."/>
        </authorList>
    </citation>
    <scope>NUCLEOTIDE SEQUENCE</scope>
    <source>
        <strain evidence="2">SMH3391-2</strain>
    </source>
</reference>
<keyword evidence="3" id="KW-1185">Reference proteome</keyword>
<dbReference type="Proteomes" id="UP001174934">
    <property type="component" value="Unassembled WGS sequence"/>
</dbReference>
<feature type="transmembrane region" description="Helical" evidence="1">
    <location>
        <begin position="53"/>
        <end position="71"/>
    </location>
</feature>
<evidence type="ECO:0000313" key="3">
    <source>
        <dbReference type="Proteomes" id="UP001174934"/>
    </source>
</evidence>